<dbReference type="Pfam" id="PF01966">
    <property type="entry name" value="HD"/>
    <property type="match status" value="1"/>
</dbReference>
<dbReference type="EMBL" id="FOIR01000002">
    <property type="protein sequence ID" value="SEW20526.1"/>
    <property type="molecule type" value="Genomic_DNA"/>
</dbReference>
<dbReference type="InterPro" id="IPR006674">
    <property type="entry name" value="HD_domain"/>
</dbReference>
<evidence type="ECO:0000259" key="1">
    <source>
        <dbReference type="SMART" id="SM00471"/>
    </source>
</evidence>
<reference evidence="3" key="1">
    <citation type="submission" date="2016-10" db="EMBL/GenBank/DDBJ databases">
        <authorList>
            <person name="Varghese N."/>
            <person name="Submissions S."/>
        </authorList>
    </citation>
    <scope>NUCLEOTIDE SEQUENCE [LARGE SCALE GENOMIC DNA]</scope>
    <source>
        <strain evidence="3">CGMCC 1.12402</strain>
    </source>
</reference>
<dbReference type="CDD" id="cd00077">
    <property type="entry name" value="HDc"/>
    <property type="match status" value="1"/>
</dbReference>
<name>A0A1I0Q0Y4_9BACT</name>
<evidence type="ECO:0000313" key="3">
    <source>
        <dbReference type="Proteomes" id="UP000199437"/>
    </source>
</evidence>
<evidence type="ECO:0000313" key="2">
    <source>
        <dbReference type="EMBL" id="SEW20526.1"/>
    </source>
</evidence>
<proteinExistence type="predicted"/>
<protein>
    <submittedName>
        <fullName evidence="2">HD domain-containing protein</fullName>
    </submittedName>
</protein>
<dbReference type="STRING" id="1267423.SAMN05216290_1904"/>
<dbReference type="RefSeq" id="WP_162844760.1">
    <property type="nucleotide sequence ID" value="NZ_RBHZ01000002.1"/>
</dbReference>
<organism evidence="2 3">
    <name type="scientific">Roseivirga pacifica</name>
    <dbReference type="NCBI Taxonomy" id="1267423"/>
    <lineage>
        <taxon>Bacteria</taxon>
        <taxon>Pseudomonadati</taxon>
        <taxon>Bacteroidota</taxon>
        <taxon>Cytophagia</taxon>
        <taxon>Cytophagales</taxon>
        <taxon>Roseivirgaceae</taxon>
        <taxon>Roseivirga</taxon>
    </lineage>
</organism>
<sequence length="197" mass="22843">MLEKVEQYCSTLLKGISISKLPFHNIQHTESVISNVATICRSVSMSKDEMEPILLAAWFHDTGFIDSYKGHETRSCEIARNFLKKEGYKTQRLSIVISCIMATRLPQSPNNLEQGILCDADLFHLGCTDYFYWQTLLRKEWEVAMDKAFGDKEWYELNLEFLSSHKFQTPYGLNALNVIKRNNKKRLIHLIESSKTK</sequence>
<gene>
    <name evidence="2" type="ORF">SAMN05216290_1904</name>
</gene>
<dbReference type="SUPFAM" id="SSF109604">
    <property type="entry name" value="HD-domain/PDEase-like"/>
    <property type="match status" value="1"/>
</dbReference>
<dbReference type="Proteomes" id="UP000199437">
    <property type="component" value="Unassembled WGS sequence"/>
</dbReference>
<dbReference type="InterPro" id="IPR003607">
    <property type="entry name" value="HD/PDEase_dom"/>
</dbReference>
<dbReference type="SMART" id="SM00471">
    <property type="entry name" value="HDc"/>
    <property type="match status" value="1"/>
</dbReference>
<feature type="domain" description="HD/PDEase" evidence="1">
    <location>
        <begin position="21"/>
        <end position="135"/>
    </location>
</feature>
<keyword evidence="3" id="KW-1185">Reference proteome</keyword>
<dbReference type="Gene3D" id="1.10.3210.10">
    <property type="entry name" value="Hypothetical protein af1432"/>
    <property type="match status" value="1"/>
</dbReference>
<dbReference type="AlphaFoldDB" id="A0A1I0Q0Y4"/>
<accession>A0A1I0Q0Y4</accession>